<dbReference type="InterPro" id="IPR045170">
    <property type="entry name" value="MTOX"/>
</dbReference>
<dbReference type="InterPro" id="IPR036188">
    <property type="entry name" value="FAD/NAD-bd_sf"/>
</dbReference>
<dbReference type="InterPro" id="IPR006076">
    <property type="entry name" value="FAD-dep_OxRdtase"/>
</dbReference>
<dbReference type="Pfam" id="PF01266">
    <property type="entry name" value="DAO"/>
    <property type="match status" value="1"/>
</dbReference>
<dbReference type="PANTHER" id="PTHR10961">
    <property type="entry name" value="PEROXISOMAL SARCOSINE OXIDASE"/>
    <property type="match status" value="1"/>
</dbReference>
<dbReference type="Gene3D" id="3.50.50.60">
    <property type="entry name" value="FAD/NAD(P)-binding domain"/>
    <property type="match status" value="1"/>
</dbReference>
<dbReference type="Gene3D" id="3.30.9.10">
    <property type="entry name" value="D-Amino Acid Oxidase, subunit A, domain 2"/>
    <property type="match status" value="1"/>
</dbReference>
<dbReference type="OrthoDB" id="2219495at2759"/>
<keyword evidence="3" id="KW-0285">Flavoprotein</keyword>
<evidence type="ECO:0000313" key="8">
    <source>
        <dbReference type="Proteomes" id="UP000053611"/>
    </source>
</evidence>
<dbReference type="GO" id="GO:0050031">
    <property type="term" value="F:L-pipecolate oxidase activity"/>
    <property type="evidence" value="ECO:0007669"/>
    <property type="project" value="TreeGrafter"/>
</dbReference>
<evidence type="ECO:0000313" key="7">
    <source>
        <dbReference type="EMBL" id="KLT42270.1"/>
    </source>
</evidence>
<dbReference type="AlphaFoldDB" id="A0A0J0XMA4"/>
<evidence type="ECO:0000256" key="5">
    <source>
        <dbReference type="ARBA" id="ARBA00023002"/>
    </source>
</evidence>
<sequence>MANRFTKPSVVIVGSGEFGSTTAVELLRSGNYSSVTVLDRLAQVPAVDAASTDINKVVRFDYADEEYAILAHEAVQRWLRPEWKGIYFNTGCLVRGLTDPQSQRIYKNSCDLEPRTRLLHDPEEIRKVLSPSGKAVIGEKALIKSFHNPQGGWVHASGAINKLYEDIKWLGGKIVTGADVIELIKNEDGSDVVGVRCADGREFKADKIIMAMGSWTGGHPALRGVFPENLLVPTGQTVAAVQLTPEEHARYADMPTIANLEGSGYYQFPPNQTGLVKFAIHAGGYILPNNIPRTAADPKAVDYTAKNRVGWIPRQSFKSMREKFAELWPELAKKPMAFTRMCWYSDTPDGNWVIDFAPQYPSLLIASGGAGHAFKFLPVMGELIKGRLEGHLPANLVKKWAINREVPLVDLDREGRPGRQPLVLGDLTTLEELGPLAPNAEKRESRL</sequence>
<dbReference type="SUPFAM" id="SSF54373">
    <property type="entry name" value="FAD-linked reductases, C-terminal domain"/>
    <property type="match status" value="1"/>
</dbReference>
<name>A0A0J0XMA4_9TREE</name>
<dbReference type="RefSeq" id="XP_018278761.1">
    <property type="nucleotide sequence ID" value="XM_018421379.1"/>
</dbReference>
<dbReference type="GO" id="GO:0050660">
    <property type="term" value="F:flavin adenine dinucleotide binding"/>
    <property type="evidence" value="ECO:0007669"/>
    <property type="project" value="InterPro"/>
</dbReference>
<keyword evidence="5" id="KW-0560">Oxidoreductase</keyword>
<gene>
    <name evidence="7" type="ORF">CC85DRAFT_274624</name>
</gene>
<accession>A0A0J0XMA4</accession>
<dbReference type="EMBL" id="KQ087207">
    <property type="protein sequence ID" value="KLT42270.1"/>
    <property type="molecule type" value="Genomic_DNA"/>
</dbReference>
<evidence type="ECO:0000259" key="6">
    <source>
        <dbReference type="Pfam" id="PF01266"/>
    </source>
</evidence>
<comment type="similarity">
    <text evidence="2">Belongs to the MSOX/MTOX family.</text>
</comment>
<reference evidence="7 8" key="1">
    <citation type="submission" date="2015-03" db="EMBL/GenBank/DDBJ databases">
        <title>Genomics and transcriptomics of the oil-accumulating basidiomycete yeast T. oleaginosus allow insights into substrate utilization and the diverse evolutionary trajectories of mating systems in fungi.</title>
        <authorList>
            <consortium name="DOE Joint Genome Institute"/>
            <person name="Kourist R."/>
            <person name="Kracht O."/>
            <person name="Bracharz F."/>
            <person name="Lipzen A."/>
            <person name="Nolan M."/>
            <person name="Ohm R."/>
            <person name="Grigoriev I."/>
            <person name="Sun S."/>
            <person name="Heitman J."/>
            <person name="Bruck T."/>
            <person name="Nowrousian M."/>
        </authorList>
    </citation>
    <scope>NUCLEOTIDE SEQUENCE [LARGE SCALE GENOMIC DNA]</scope>
    <source>
        <strain evidence="7 8">IBC0246</strain>
    </source>
</reference>
<evidence type="ECO:0000256" key="2">
    <source>
        <dbReference type="ARBA" id="ARBA00010989"/>
    </source>
</evidence>
<dbReference type="GO" id="GO:0004657">
    <property type="term" value="F:proline dehydrogenase activity"/>
    <property type="evidence" value="ECO:0007669"/>
    <property type="project" value="TreeGrafter"/>
</dbReference>
<dbReference type="PANTHER" id="PTHR10961:SF46">
    <property type="entry name" value="PEROXISOMAL SARCOSINE OXIDASE"/>
    <property type="match status" value="1"/>
</dbReference>
<proteinExistence type="inferred from homology"/>
<protein>
    <submittedName>
        <fullName evidence="7">FAD dependent oxidoreductase</fullName>
    </submittedName>
</protein>
<comment type="cofactor">
    <cofactor evidence="1">
        <name>FAD</name>
        <dbReference type="ChEBI" id="CHEBI:57692"/>
    </cofactor>
</comment>
<keyword evidence="8" id="KW-1185">Reference proteome</keyword>
<dbReference type="GO" id="GO:0008115">
    <property type="term" value="F:sarcosine oxidase activity"/>
    <property type="evidence" value="ECO:0007669"/>
    <property type="project" value="TreeGrafter"/>
</dbReference>
<organism evidence="7 8">
    <name type="scientific">Cutaneotrichosporon oleaginosum</name>
    <dbReference type="NCBI Taxonomy" id="879819"/>
    <lineage>
        <taxon>Eukaryota</taxon>
        <taxon>Fungi</taxon>
        <taxon>Dikarya</taxon>
        <taxon>Basidiomycota</taxon>
        <taxon>Agaricomycotina</taxon>
        <taxon>Tremellomycetes</taxon>
        <taxon>Trichosporonales</taxon>
        <taxon>Trichosporonaceae</taxon>
        <taxon>Cutaneotrichosporon</taxon>
    </lineage>
</organism>
<keyword evidence="4" id="KW-0274">FAD</keyword>
<dbReference type="SUPFAM" id="SSF51905">
    <property type="entry name" value="FAD/NAD(P)-binding domain"/>
    <property type="match status" value="1"/>
</dbReference>
<feature type="domain" description="FAD dependent oxidoreductase" evidence="6">
    <location>
        <begin position="10"/>
        <end position="384"/>
    </location>
</feature>
<dbReference type="GeneID" id="28981982"/>
<evidence type="ECO:0000256" key="4">
    <source>
        <dbReference type="ARBA" id="ARBA00022827"/>
    </source>
</evidence>
<dbReference type="STRING" id="879819.A0A0J0XMA4"/>
<evidence type="ECO:0000256" key="1">
    <source>
        <dbReference type="ARBA" id="ARBA00001974"/>
    </source>
</evidence>
<evidence type="ECO:0000256" key="3">
    <source>
        <dbReference type="ARBA" id="ARBA00022630"/>
    </source>
</evidence>
<dbReference type="Proteomes" id="UP000053611">
    <property type="component" value="Unassembled WGS sequence"/>
</dbReference>